<evidence type="ECO:0000313" key="3">
    <source>
        <dbReference type="Proteomes" id="UP000249633"/>
    </source>
</evidence>
<proteinExistence type="predicted"/>
<evidence type="ECO:0008006" key="4">
    <source>
        <dbReference type="Google" id="ProtNLM"/>
    </source>
</evidence>
<name>A0A2W5DGC5_9BURK</name>
<dbReference type="EMBL" id="QFOD01000030">
    <property type="protein sequence ID" value="PZP27430.1"/>
    <property type="molecule type" value="Genomic_DNA"/>
</dbReference>
<evidence type="ECO:0000313" key="2">
    <source>
        <dbReference type="EMBL" id="PZP27430.1"/>
    </source>
</evidence>
<feature type="signal peptide" evidence="1">
    <location>
        <begin position="1"/>
        <end position="27"/>
    </location>
</feature>
<sequence length="163" mass="16957">MNHAVFSVNRVAGAALCWTLAAAPALALQVSPPDAATRYACGGIGQSEQLQMKALRPAYSLWVSTVSQVGGAFLADARLRVSAEGEAVPRVDLRMDGPWCLLALPEGRYRIEVTLNGQSAPPQTLAVPADGLVEALFRLPAAVDLSPERAASGAAAASPAPRR</sequence>
<accession>A0A2W5DGC5</accession>
<keyword evidence="1" id="KW-0732">Signal</keyword>
<comment type="caution">
    <text evidence="2">The sequence shown here is derived from an EMBL/GenBank/DDBJ whole genome shotgun (WGS) entry which is preliminary data.</text>
</comment>
<organism evidence="2 3">
    <name type="scientific">Roseateles depolymerans</name>
    <dbReference type="NCBI Taxonomy" id="76731"/>
    <lineage>
        <taxon>Bacteria</taxon>
        <taxon>Pseudomonadati</taxon>
        <taxon>Pseudomonadota</taxon>
        <taxon>Betaproteobacteria</taxon>
        <taxon>Burkholderiales</taxon>
        <taxon>Sphaerotilaceae</taxon>
        <taxon>Roseateles</taxon>
    </lineage>
</organism>
<reference evidence="2 3" key="1">
    <citation type="submission" date="2017-08" db="EMBL/GenBank/DDBJ databases">
        <title>Infants hospitalized years apart are colonized by the same room-sourced microbial strains.</title>
        <authorList>
            <person name="Brooks B."/>
            <person name="Olm M.R."/>
            <person name="Firek B.A."/>
            <person name="Baker R."/>
            <person name="Thomas B.C."/>
            <person name="Morowitz M.J."/>
            <person name="Banfield J.F."/>
        </authorList>
    </citation>
    <scope>NUCLEOTIDE SEQUENCE [LARGE SCALE GENOMIC DNA]</scope>
    <source>
        <strain evidence="2">S2_012_000_R2_81</strain>
    </source>
</reference>
<gene>
    <name evidence="2" type="ORF">DI603_21800</name>
</gene>
<dbReference type="Proteomes" id="UP000249633">
    <property type="component" value="Unassembled WGS sequence"/>
</dbReference>
<feature type="chain" id="PRO_5016083924" description="Carboxypeptidase regulatory-like domain-containing protein" evidence="1">
    <location>
        <begin position="28"/>
        <end position="163"/>
    </location>
</feature>
<evidence type="ECO:0000256" key="1">
    <source>
        <dbReference type="SAM" id="SignalP"/>
    </source>
</evidence>
<protein>
    <recommendedName>
        <fullName evidence="4">Carboxypeptidase regulatory-like domain-containing protein</fullName>
    </recommendedName>
</protein>
<dbReference type="AlphaFoldDB" id="A0A2W5DGC5"/>